<dbReference type="Proteomes" id="UP000827721">
    <property type="component" value="Unassembled WGS sequence"/>
</dbReference>
<keyword evidence="2" id="KW-1185">Reference proteome</keyword>
<comment type="caution">
    <text evidence="1">The sequence shown here is derived from an EMBL/GenBank/DDBJ whole genome shotgun (WGS) entry which is preliminary data.</text>
</comment>
<dbReference type="EMBL" id="JAFEMO010000001">
    <property type="protein sequence ID" value="KAH7577406.1"/>
    <property type="molecule type" value="Genomic_DNA"/>
</dbReference>
<evidence type="ECO:0000313" key="1">
    <source>
        <dbReference type="EMBL" id="KAH7577406.1"/>
    </source>
</evidence>
<proteinExistence type="predicted"/>
<organism evidence="1 2">
    <name type="scientific">Xanthoceras sorbifolium</name>
    <dbReference type="NCBI Taxonomy" id="99658"/>
    <lineage>
        <taxon>Eukaryota</taxon>
        <taxon>Viridiplantae</taxon>
        <taxon>Streptophyta</taxon>
        <taxon>Embryophyta</taxon>
        <taxon>Tracheophyta</taxon>
        <taxon>Spermatophyta</taxon>
        <taxon>Magnoliopsida</taxon>
        <taxon>eudicotyledons</taxon>
        <taxon>Gunneridae</taxon>
        <taxon>Pentapetalae</taxon>
        <taxon>rosids</taxon>
        <taxon>malvids</taxon>
        <taxon>Sapindales</taxon>
        <taxon>Sapindaceae</taxon>
        <taxon>Xanthoceroideae</taxon>
        <taxon>Xanthoceras</taxon>
    </lineage>
</organism>
<name>A0ABQ8ILD6_9ROSI</name>
<gene>
    <name evidence="1" type="ORF">JRO89_XS01G0246500</name>
</gene>
<reference evidence="1 2" key="1">
    <citation type="submission" date="2021-02" db="EMBL/GenBank/DDBJ databases">
        <title>Plant Genome Project.</title>
        <authorList>
            <person name="Zhang R.-G."/>
        </authorList>
    </citation>
    <scope>NUCLEOTIDE SEQUENCE [LARGE SCALE GENOMIC DNA]</scope>
    <source>
        <tissue evidence="1">Leaves</tissue>
    </source>
</reference>
<evidence type="ECO:0000313" key="2">
    <source>
        <dbReference type="Proteomes" id="UP000827721"/>
    </source>
</evidence>
<accession>A0ABQ8ILD6</accession>
<sequence>MQSRLVQFCNNEWVEMLCIYSKNASIRSVSYNGVSIDHLSLLADKLDGCMRTPQKAYVGSASLDVDACLLFRMTLCHIVTIVITCAIEF</sequence>
<protein>
    <submittedName>
        <fullName evidence="1">Uncharacterized protein</fullName>
    </submittedName>
</protein>